<dbReference type="UniPathway" id="UPA00079"/>
<dbReference type="InterPro" id="IPR005801">
    <property type="entry name" value="ADC_synthase"/>
</dbReference>
<feature type="active site" description="Proton acceptor" evidence="4">
    <location>
        <position position="217"/>
    </location>
</feature>
<dbReference type="RefSeq" id="WP_093857869.1">
    <property type="nucleotide sequence ID" value="NZ_BJVZ01000017.1"/>
</dbReference>
<evidence type="ECO:0000259" key="5">
    <source>
        <dbReference type="Pfam" id="PF00425"/>
    </source>
</evidence>
<dbReference type="PANTHER" id="PTHR42839:SF1">
    <property type="entry name" value="ISOCHORISMATE SYNTHASE MENF"/>
    <property type="match status" value="1"/>
</dbReference>
<dbReference type="EC" id="5.4.4.2" evidence="4"/>
<dbReference type="SUPFAM" id="SSF56322">
    <property type="entry name" value="ADC synthase"/>
    <property type="match status" value="1"/>
</dbReference>
<dbReference type="InterPro" id="IPR004561">
    <property type="entry name" value="IsoChor_synthase"/>
</dbReference>
<keyword evidence="4" id="KW-0460">Magnesium</keyword>
<dbReference type="OrthoDB" id="9803598at2"/>
<dbReference type="Proteomes" id="UP000199334">
    <property type="component" value="Unassembled WGS sequence"/>
</dbReference>
<comment type="pathway">
    <text evidence="4">Quinol/quinone metabolism; menaquinone biosynthesis.</text>
</comment>
<comment type="similarity">
    <text evidence="2 4">Belongs to the isochorismate synthase family.</text>
</comment>
<gene>
    <name evidence="4" type="primary">menF</name>
    <name evidence="6" type="ORF">SAMN05216498_0327</name>
</gene>
<dbReference type="GO" id="GO:0008909">
    <property type="term" value="F:isochorismate synthase activity"/>
    <property type="evidence" value="ECO:0007669"/>
    <property type="project" value="UniProtKB-UniRule"/>
</dbReference>
<dbReference type="HAMAP" id="MF_01935">
    <property type="entry name" value="MenF"/>
    <property type="match status" value="1"/>
</dbReference>
<dbReference type="STRING" id="237069.SAMN05216498_0327"/>
<dbReference type="EMBL" id="FNIG01000013">
    <property type="protein sequence ID" value="SDN97129.1"/>
    <property type="molecule type" value="Genomic_DNA"/>
</dbReference>
<name>A0A1H0FRM3_9BACI</name>
<comment type="function">
    <text evidence="4">Catalyzes the conversion of chorismate to isochorismate.</text>
</comment>
<feature type="domain" description="Chorismate-utilising enzyme C-terminal" evidence="5">
    <location>
        <begin position="198"/>
        <end position="449"/>
    </location>
</feature>
<dbReference type="NCBIfam" id="TIGR00543">
    <property type="entry name" value="isochor_syn"/>
    <property type="match status" value="1"/>
</dbReference>
<sequence>MLQTKQLQIYEQLSMAKEQLNEQQPTQQVSVVEPIDPINPVDYFTAFEHEQTHRMFWKDTTDTTYYVGIGVHKVFQANQDRFATIKNQWKRFLNDIMISDDVKKETGPLLFGGFSFNENIKGEKWANFKPGQMVLPKMMLTVNHDSYYMTYNVQLSQETDLDLLVSELEGWHDKVQETKEYDANTHSLQSLNSLDYGEWEKLINEAVETIKRGDLGKVVLARELNAKFNQDINISVVLKRLELQQSDSYIFIFDQGDETFISATPERLVRVQGRDLLSTCLAGTTGRGQIESEDDLLAWQLLNDEKNLNEHDYVVRMIKDAIEPLSETVDIPEKPVIYPLRALQHLYTPVTATLKSTTSIFDLIERLHPTPALGGEPRDKAIKYIEEEEPFERGWYAAPIGWIDHEGNGEFAVAIRSGLIQHDQATLFAGCGIVADSVPDAEFEETKLKFTPMLDALGGVTR</sequence>
<feature type="binding site" evidence="4">
    <location>
        <position position="310"/>
    </location>
    <ligand>
        <name>Mg(2+)</name>
        <dbReference type="ChEBI" id="CHEBI:18420"/>
    </ligand>
</feature>
<comment type="catalytic activity">
    <reaction evidence="1 4">
        <text>chorismate = isochorismate</text>
        <dbReference type="Rhea" id="RHEA:18985"/>
        <dbReference type="ChEBI" id="CHEBI:29748"/>
        <dbReference type="ChEBI" id="CHEBI:29780"/>
        <dbReference type="EC" id="5.4.4.2"/>
    </reaction>
</comment>
<keyword evidence="4" id="KW-0474">Menaquinone biosynthesis</keyword>
<comment type="pathway">
    <text evidence="4">Quinol/quinone metabolism; 1,4-dihydroxy-2-naphthoate biosynthesis; 1,4-dihydroxy-2-naphthoate from chorismate: step 1/7.</text>
</comment>
<feature type="active site" description="Proton donor" evidence="4">
    <location>
        <position position="266"/>
    </location>
</feature>
<evidence type="ECO:0000313" key="7">
    <source>
        <dbReference type="Proteomes" id="UP000199334"/>
    </source>
</evidence>
<evidence type="ECO:0000256" key="1">
    <source>
        <dbReference type="ARBA" id="ARBA00000799"/>
    </source>
</evidence>
<organism evidence="6 7">
    <name type="scientific">Tenuibacillus multivorans</name>
    <dbReference type="NCBI Taxonomy" id="237069"/>
    <lineage>
        <taxon>Bacteria</taxon>
        <taxon>Bacillati</taxon>
        <taxon>Bacillota</taxon>
        <taxon>Bacilli</taxon>
        <taxon>Bacillales</taxon>
        <taxon>Bacillaceae</taxon>
        <taxon>Tenuibacillus</taxon>
    </lineage>
</organism>
<dbReference type="GO" id="GO:0009234">
    <property type="term" value="P:menaquinone biosynthetic process"/>
    <property type="evidence" value="ECO:0007669"/>
    <property type="project" value="UniProtKB-UniRule"/>
</dbReference>
<dbReference type="Gene3D" id="3.60.120.10">
    <property type="entry name" value="Anthranilate synthase"/>
    <property type="match status" value="1"/>
</dbReference>
<proteinExistence type="inferred from homology"/>
<dbReference type="UniPathway" id="UPA01057">
    <property type="reaction ID" value="UER00163"/>
</dbReference>
<evidence type="ECO:0000256" key="4">
    <source>
        <dbReference type="HAMAP-Rule" id="MF_01935"/>
    </source>
</evidence>
<evidence type="ECO:0000313" key="6">
    <source>
        <dbReference type="EMBL" id="SDN97129.1"/>
    </source>
</evidence>
<reference evidence="6 7" key="1">
    <citation type="submission" date="2016-10" db="EMBL/GenBank/DDBJ databases">
        <authorList>
            <person name="de Groot N.N."/>
        </authorList>
    </citation>
    <scope>NUCLEOTIDE SEQUENCE [LARGE SCALE GENOMIC DNA]</scope>
    <source>
        <strain evidence="6 7">CGMCC 1.3442</strain>
    </source>
</reference>
<dbReference type="PANTHER" id="PTHR42839">
    <property type="entry name" value="ISOCHORISMATE SYNTHASE ENTC"/>
    <property type="match status" value="1"/>
</dbReference>
<evidence type="ECO:0000256" key="3">
    <source>
        <dbReference type="ARBA" id="ARBA00023235"/>
    </source>
</evidence>
<keyword evidence="3 4" id="KW-0413">Isomerase</keyword>
<dbReference type="Pfam" id="PF00425">
    <property type="entry name" value="Chorismate_bind"/>
    <property type="match status" value="1"/>
</dbReference>
<dbReference type="GO" id="GO:0000287">
    <property type="term" value="F:magnesium ion binding"/>
    <property type="evidence" value="ECO:0007669"/>
    <property type="project" value="UniProtKB-UniRule"/>
</dbReference>
<protein>
    <recommendedName>
        <fullName evidence="4">Isochorismate synthase MenF</fullName>
        <ecNumber evidence="4">5.4.4.2</ecNumber>
    </recommendedName>
    <alternativeName>
        <fullName evidence="4">Isochorismate mutase</fullName>
    </alternativeName>
</protein>
<keyword evidence="4" id="KW-0479">Metal-binding</keyword>
<comment type="cofactor">
    <cofactor evidence="4">
        <name>Mg(2+)</name>
        <dbReference type="ChEBI" id="CHEBI:18420"/>
    </cofactor>
</comment>
<dbReference type="GO" id="GO:0009697">
    <property type="term" value="P:salicylic acid biosynthetic process"/>
    <property type="evidence" value="ECO:0007669"/>
    <property type="project" value="TreeGrafter"/>
</dbReference>
<feature type="binding site" evidence="4">
    <location>
        <position position="445"/>
    </location>
    <ligand>
        <name>Mg(2+)</name>
        <dbReference type="ChEBI" id="CHEBI:18420"/>
    </ligand>
</feature>
<evidence type="ECO:0000256" key="2">
    <source>
        <dbReference type="ARBA" id="ARBA00005297"/>
    </source>
</evidence>
<keyword evidence="7" id="KW-1185">Reference proteome</keyword>
<dbReference type="InterPro" id="IPR015890">
    <property type="entry name" value="Chorismate_C"/>
</dbReference>
<accession>A0A1H0FRM3</accession>
<dbReference type="InterPro" id="IPR034681">
    <property type="entry name" value="MenF"/>
</dbReference>
<dbReference type="AlphaFoldDB" id="A0A1H0FRM3"/>